<feature type="transmembrane region" description="Helical" evidence="6">
    <location>
        <begin position="305"/>
        <end position="327"/>
    </location>
</feature>
<feature type="transmembrane region" description="Helical" evidence="6">
    <location>
        <begin position="86"/>
        <end position="108"/>
    </location>
</feature>
<protein>
    <submittedName>
        <fullName evidence="7">MFS general substrate transporter</fullName>
    </submittedName>
</protein>
<feature type="transmembrane region" description="Helical" evidence="6">
    <location>
        <begin position="339"/>
        <end position="359"/>
    </location>
</feature>
<dbReference type="PANTHER" id="PTHR43791:SF47">
    <property type="entry name" value="MAJOR FACILITATOR SUPERFAMILY (MFS) PROFILE DOMAIN-CONTAINING PROTEIN-RELATED"/>
    <property type="match status" value="1"/>
</dbReference>
<dbReference type="PANTHER" id="PTHR43791">
    <property type="entry name" value="PERMEASE-RELATED"/>
    <property type="match status" value="1"/>
</dbReference>
<keyword evidence="3 6" id="KW-0812">Transmembrane</keyword>
<dbReference type="OrthoDB" id="3639251at2759"/>
<dbReference type="GO" id="GO:0022857">
    <property type="term" value="F:transmembrane transporter activity"/>
    <property type="evidence" value="ECO:0007669"/>
    <property type="project" value="InterPro"/>
</dbReference>
<evidence type="ECO:0000256" key="5">
    <source>
        <dbReference type="ARBA" id="ARBA00023136"/>
    </source>
</evidence>
<evidence type="ECO:0000256" key="6">
    <source>
        <dbReference type="SAM" id="Phobius"/>
    </source>
</evidence>
<evidence type="ECO:0000256" key="2">
    <source>
        <dbReference type="ARBA" id="ARBA00022448"/>
    </source>
</evidence>
<keyword evidence="8" id="KW-1185">Reference proteome</keyword>
<dbReference type="GO" id="GO:0016020">
    <property type="term" value="C:membrane"/>
    <property type="evidence" value="ECO:0007669"/>
    <property type="project" value="UniProtKB-SubCell"/>
</dbReference>
<keyword evidence="2" id="KW-0813">Transport</keyword>
<feature type="transmembrane region" description="Helical" evidence="6">
    <location>
        <begin position="365"/>
        <end position="386"/>
    </location>
</feature>
<dbReference type="Proteomes" id="UP001150904">
    <property type="component" value="Unassembled WGS sequence"/>
</dbReference>
<gene>
    <name evidence="7" type="ORF">N7498_009808</name>
</gene>
<evidence type="ECO:0000256" key="4">
    <source>
        <dbReference type="ARBA" id="ARBA00022989"/>
    </source>
</evidence>
<evidence type="ECO:0000256" key="1">
    <source>
        <dbReference type="ARBA" id="ARBA00004141"/>
    </source>
</evidence>
<accession>A0A9W9M6M8</accession>
<keyword evidence="5 6" id="KW-0472">Membrane</keyword>
<evidence type="ECO:0000313" key="8">
    <source>
        <dbReference type="Proteomes" id="UP001150904"/>
    </source>
</evidence>
<sequence length="476" mass="52924">MANVDDEKISETRMETVESQKPMLENIDDDPVYSYHEQRKIIRRIDVRLVVMLGFLHTVALIDRGNLGTASVAGMQKELHLHGTQYGTIAVVFFPPYICLQIFGPILARKIGPTRYLSGLSAGFVQKWTQMVGIRIIIGALEAGFFPASVYLISTWYTRYDIQKRYAIFYLLGCVASAFTGILSYGITFMHGLGGLSAWRWIYIIQGLLTCVVATIGYFILIDFPDRMRTSKRKFLSGDEYDFIIRRITRDRADVTVEPFNIKKYLSAGLDINIWGFGLIYFSTTTTAYAISYFLPIIYNEGMGFSMGASLCLFAPPYAAAGILMYATSWVGDRYHIRGPILIFNSLLTIIGLPLMGFTKGNASRLVGAFLTTMGANSNVPAAMAYQANNVRGQWKRAISTAIFVGLGASGGMTGSLVYRSQDAPTYQPGILTSVGLSVLIIVLVILLSIRFYILNRRVARGELVIADLPGFQYTY</sequence>
<keyword evidence="4 6" id="KW-1133">Transmembrane helix</keyword>
<proteinExistence type="predicted"/>
<reference evidence="7" key="2">
    <citation type="journal article" date="2023" name="IMA Fungus">
        <title>Comparative genomic study of the Penicillium genus elucidates a diverse pangenome and 15 lateral gene transfer events.</title>
        <authorList>
            <person name="Petersen C."/>
            <person name="Sorensen T."/>
            <person name="Nielsen M.R."/>
            <person name="Sondergaard T.E."/>
            <person name="Sorensen J.L."/>
            <person name="Fitzpatrick D.A."/>
            <person name="Frisvad J.C."/>
            <person name="Nielsen K.L."/>
        </authorList>
    </citation>
    <scope>NUCLEOTIDE SEQUENCE</scope>
    <source>
        <strain evidence="7">IBT 15544</strain>
    </source>
</reference>
<dbReference type="InterPro" id="IPR036259">
    <property type="entry name" value="MFS_trans_sf"/>
</dbReference>
<feature type="transmembrane region" description="Helical" evidence="6">
    <location>
        <begin position="128"/>
        <end position="154"/>
    </location>
</feature>
<comment type="subcellular location">
    <subcellularLocation>
        <location evidence="1">Membrane</location>
        <topology evidence="1">Multi-pass membrane protein</topology>
    </subcellularLocation>
</comment>
<dbReference type="Pfam" id="PF07690">
    <property type="entry name" value="MFS_1"/>
    <property type="match status" value="1"/>
</dbReference>
<evidence type="ECO:0000256" key="3">
    <source>
        <dbReference type="ARBA" id="ARBA00022692"/>
    </source>
</evidence>
<comment type="caution">
    <text evidence="7">The sequence shown here is derived from an EMBL/GenBank/DDBJ whole genome shotgun (WGS) entry which is preliminary data.</text>
</comment>
<dbReference type="AlphaFoldDB" id="A0A9W9M6M8"/>
<dbReference type="RefSeq" id="XP_058303763.1">
    <property type="nucleotide sequence ID" value="XM_058456864.1"/>
</dbReference>
<evidence type="ECO:0000313" key="7">
    <source>
        <dbReference type="EMBL" id="KAJ5190823.1"/>
    </source>
</evidence>
<organism evidence="7 8">
    <name type="scientific">Penicillium cinerascens</name>
    <dbReference type="NCBI Taxonomy" id="70096"/>
    <lineage>
        <taxon>Eukaryota</taxon>
        <taxon>Fungi</taxon>
        <taxon>Dikarya</taxon>
        <taxon>Ascomycota</taxon>
        <taxon>Pezizomycotina</taxon>
        <taxon>Eurotiomycetes</taxon>
        <taxon>Eurotiomycetidae</taxon>
        <taxon>Eurotiales</taxon>
        <taxon>Aspergillaceae</taxon>
        <taxon>Penicillium</taxon>
    </lineage>
</organism>
<feature type="transmembrane region" description="Helical" evidence="6">
    <location>
        <begin position="398"/>
        <end position="419"/>
    </location>
</feature>
<dbReference type="InterPro" id="IPR011701">
    <property type="entry name" value="MFS"/>
</dbReference>
<feature type="transmembrane region" description="Helical" evidence="6">
    <location>
        <begin position="431"/>
        <end position="454"/>
    </location>
</feature>
<reference evidence="7" key="1">
    <citation type="submission" date="2022-12" db="EMBL/GenBank/DDBJ databases">
        <authorList>
            <person name="Petersen C."/>
        </authorList>
    </citation>
    <scope>NUCLEOTIDE SEQUENCE</scope>
    <source>
        <strain evidence="7">IBT 15544</strain>
    </source>
</reference>
<feature type="transmembrane region" description="Helical" evidence="6">
    <location>
        <begin position="201"/>
        <end position="224"/>
    </location>
</feature>
<dbReference type="Gene3D" id="1.20.1250.20">
    <property type="entry name" value="MFS general substrate transporter like domains"/>
    <property type="match status" value="2"/>
</dbReference>
<name>A0A9W9M6M8_9EURO</name>
<dbReference type="SUPFAM" id="SSF103473">
    <property type="entry name" value="MFS general substrate transporter"/>
    <property type="match status" value="1"/>
</dbReference>
<feature type="transmembrane region" description="Helical" evidence="6">
    <location>
        <begin position="166"/>
        <end position="189"/>
    </location>
</feature>
<feature type="transmembrane region" description="Helical" evidence="6">
    <location>
        <begin position="272"/>
        <end position="299"/>
    </location>
</feature>
<dbReference type="GeneID" id="83184165"/>
<dbReference type="EMBL" id="JAPQKR010000016">
    <property type="protein sequence ID" value="KAJ5190823.1"/>
    <property type="molecule type" value="Genomic_DNA"/>
</dbReference>